<dbReference type="InterPro" id="IPR037272">
    <property type="entry name" value="SNS_sf"/>
</dbReference>
<feature type="binding site" evidence="6">
    <location>
        <position position="21"/>
    </location>
    <ligand>
        <name>Na(+)</name>
        <dbReference type="ChEBI" id="CHEBI:29101"/>
        <label>1</label>
    </ligand>
</feature>
<evidence type="ECO:0000256" key="1">
    <source>
        <dbReference type="ARBA" id="ARBA00004141"/>
    </source>
</evidence>
<reference evidence="10" key="1">
    <citation type="submission" date="2023-05" db="EMBL/GenBank/DDBJ databases">
        <authorList>
            <person name="Wang S.S."/>
        </authorList>
    </citation>
    <scope>NUCLEOTIDE SEQUENCE</scope>
    <source>
        <strain evidence="10">SLC6</strain>
    </source>
</reference>
<keyword evidence="3 8" id="KW-0812">Transmembrane</keyword>
<keyword evidence="6" id="KW-0479">Metal-binding</keyword>
<feature type="transmembrane region" description="Helical" evidence="9">
    <location>
        <begin position="41"/>
        <end position="63"/>
    </location>
</feature>
<organism evidence="10">
    <name type="scientific">Sinonovacula rivularis</name>
    <dbReference type="NCBI Taxonomy" id="489091"/>
    <lineage>
        <taxon>Eukaryota</taxon>
        <taxon>Metazoa</taxon>
        <taxon>Spiralia</taxon>
        <taxon>Lophotrochozoa</taxon>
        <taxon>Mollusca</taxon>
        <taxon>Bivalvia</taxon>
        <taxon>Autobranchia</taxon>
        <taxon>Heteroconchia</taxon>
        <taxon>Euheterodonta</taxon>
        <taxon>Imparidentia</taxon>
        <taxon>Neoheterodontei</taxon>
        <taxon>Cardiida</taxon>
        <taxon>Tellinoidea</taxon>
        <taxon>Solecurtidae</taxon>
        <taxon>Sinonovacula</taxon>
    </lineage>
</organism>
<dbReference type="GO" id="GO:0006865">
    <property type="term" value="P:amino acid transport"/>
    <property type="evidence" value="ECO:0007669"/>
    <property type="project" value="TreeGrafter"/>
</dbReference>
<dbReference type="GO" id="GO:0046872">
    <property type="term" value="F:metal ion binding"/>
    <property type="evidence" value="ECO:0007669"/>
    <property type="project" value="UniProtKB-KW"/>
</dbReference>
<dbReference type="PANTHER" id="PTHR11616">
    <property type="entry name" value="SODIUM/CHLORIDE DEPENDENT TRANSPORTER"/>
    <property type="match status" value="1"/>
</dbReference>
<proteinExistence type="evidence at transcript level"/>
<feature type="transmembrane region" description="Helical" evidence="9">
    <location>
        <begin position="198"/>
        <end position="218"/>
    </location>
</feature>
<protein>
    <recommendedName>
        <fullName evidence="8">Transporter</fullName>
    </recommendedName>
</protein>
<feature type="transmembrane region" description="Helical" evidence="9">
    <location>
        <begin position="440"/>
        <end position="462"/>
    </location>
</feature>
<evidence type="ECO:0000256" key="3">
    <source>
        <dbReference type="ARBA" id="ARBA00022692"/>
    </source>
</evidence>
<feature type="transmembrane region" description="Helical" evidence="9">
    <location>
        <begin position="272"/>
        <end position="296"/>
    </location>
</feature>
<evidence type="ECO:0000313" key="10">
    <source>
        <dbReference type="EMBL" id="WLN44331.1"/>
    </source>
</evidence>
<dbReference type="InterPro" id="IPR000175">
    <property type="entry name" value="Na/ntran_symport"/>
</dbReference>
<name>A0AA49X8H9_9BIVA</name>
<feature type="binding site" evidence="6">
    <location>
        <position position="383"/>
    </location>
    <ligand>
        <name>Na(+)</name>
        <dbReference type="ChEBI" id="CHEBI:29101"/>
        <label>1</label>
    </ligand>
</feature>
<dbReference type="GO" id="GO:0015293">
    <property type="term" value="F:symporter activity"/>
    <property type="evidence" value="ECO:0007669"/>
    <property type="project" value="UniProtKB-KW"/>
</dbReference>
<feature type="transmembrane region" description="Helical" evidence="9">
    <location>
        <begin position="12"/>
        <end position="29"/>
    </location>
</feature>
<evidence type="ECO:0000256" key="7">
    <source>
        <dbReference type="PIRSR" id="PIRSR600175-2"/>
    </source>
</evidence>
<keyword evidence="6" id="KW-0915">Sodium</keyword>
<feature type="transmembrane region" description="Helical" evidence="9">
    <location>
        <begin position="366"/>
        <end position="388"/>
    </location>
</feature>
<evidence type="ECO:0000256" key="8">
    <source>
        <dbReference type="RuleBase" id="RU003732"/>
    </source>
</evidence>
<dbReference type="PROSITE" id="PS00610">
    <property type="entry name" value="NA_NEUROTRAN_SYMP_1"/>
    <property type="match status" value="1"/>
</dbReference>
<dbReference type="PROSITE" id="PS50267">
    <property type="entry name" value="NA_NEUROTRAN_SYMP_3"/>
    <property type="match status" value="1"/>
</dbReference>
<feature type="transmembrane region" description="Helical" evidence="9">
    <location>
        <begin position="518"/>
        <end position="541"/>
    </location>
</feature>
<dbReference type="SUPFAM" id="SSF161070">
    <property type="entry name" value="SNF-like"/>
    <property type="match status" value="1"/>
</dbReference>
<dbReference type="PRINTS" id="PR00176">
    <property type="entry name" value="NANEUSMPORT"/>
</dbReference>
<dbReference type="AlphaFoldDB" id="A0AA49X8H9"/>
<keyword evidence="4 9" id="KW-1133">Transmembrane helix</keyword>
<feature type="binding site" evidence="6">
    <location>
        <position position="20"/>
    </location>
    <ligand>
        <name>Na(+)</name>
        <dbReference type="ChEBI" id="CHEBI:29101"/>
        <label>1</label>
    </ligand>
</feature>
<evidence type="ECO:0000256" key="5">
    <source>
        <dbReference type="ARBA" id="ARBA00023136"/>
    </source>
</evidence>
<feature type="binding site" evidence="6">
    <location>
        <position position="380"/>
    </location>
    <ligand>
        <name>Na(+)</name>
        <dbReference type="ChEBI" id="CHEBI:29101"/>
        <label>1</label>
    </ligand>
</feature>
<evidence type="ECO:0000256" key="4">
    <source>
        <dbReference type="ARBA" id="ARBA00022989"/>
    </source>
</evidence>
<feature type="transmembrane region" description="Helical" evidence="9">
    <location>
        <begin position="482"/>
        <end position="506"/>
    </location>
</feature>
<keyword evidence="2 8" id="KW-0813">Transport</keyword>
<feature type="disulfide bond" evidence="7">
    <location>
        <begin position="123"/>
        <end position="133"/>
    </location>
</feature>
<keyword evidence="5 9" id="KW-0472">Membrane</keyword>
<evidence type="ECO:0000256" key="9">
    <source>
        <dbReference type="SAM" id="Phobius"/>
    </source>
</evidence>
<feature type="transmembrane region" description="Helical" evidence="9">
    <location>
        <begin position="227"/>
        <end position="252"/>
    </location>
</feature>
<keyword evidence="8" id="KW-0769">Symport</keyword>
<comment type="similarity">
    <text evidence="8">Belongs to the sodium:neurotransmitter symporter (SNF) (TC 2.A.22) family.</text>
</comment>
<evidence type="ECO:0000256" key="6">
    <source>
        <dbReference type="PIRSR" id="PIRSR600175-1"/>
    </source>
</evidence>
<dbReference type="PANTHER" id="PTHR11616:SF240">
    <property type="entry name" value="BLOATED TUBULES, ISOFORM B-RELATED"/>
    <property type="match status" value="1"/>
</dbReference>
<feature type="binding site" evidence="6">
    <location>
        <position position="384"/>
    </location>
    <ligand>
        <name>Na(+)</name>
        <dbReference type="ChEBI" id="CHEBI:29101"/>
        <label>1</label>
    </ligand>
</feature>
<dbReference type="GO" id="GO:0005886">
    <property type="term" value="C:plasma membrane"/>
    <property type="evidence" value="ECO:0007669"/>
    <property type="project" value="TreeGrafter"/>
</dbReference>
<feature type="binding site" evidence="6">
    <location>
        <position position="283"/>
    </location>
    <ligand>
        <name>Na(+)</name>
        <dbReference type="ChEBI" id="CHEBI:29101"/>
        <label>1</label>
    </ligand>
</feature>
<feature type="transmembrane region" description="Helical" evidence="9">
    <location>
        <begin position="308"/>
        <end position="330"/>
    </location>
</feature>
<keyword evidence="7" id="KW-1015">Disulfide bond</keyword>
<feature type="transmembrane region" description="Helical" evidence="9">
    <location>
        <begin position="409"/>
        <end position="428"/>
    </location>
</feature>
<sequence>MARQQWSKRIEFFLTAVGYAVGVGDLWRFPYLVMKNGGGAFLIAIIFFNIIGAIPIVYLEMIMGQYSQSGAITVWSVCPLMKGIGLGTIIVIFLYGVYYAVFISWMLFYFIHSFFPDPPWNTCDNDWNIPEKCITSSFHDVISQTDNVTTSPLTNATAMYTSLLATNVTNVDMETAAEQFLFYKTLKLSDGLHELGSINWPVAGCLLAIEVFCFFVIFKGINFSGKVVYFTVLGPFVMLIIFMIRGAILPGADIGIKLYLTPDLEKLKEPRIWVEACMQVIRSIGPGLGVMITFASHNKVTNNCLRDAVLVCLMDLTAGFLGGFVIFSVLGHVSYRTGIDIRSFNQSGLGLGFVAYPEAANFLPPSHLWCALFFFMSIFLGIDSEFPAYEVVVTSVKDQFPDFFKGRTIHLTFAVIFSAFLLALPQVTQGGMYVLTLVDWYVGTFSVTVFALVEVIVMVYVYGMKNLNDNVYSMTGKNIPIVFKLCWSFVSPVLLTVMLVFTVLTYRPPSYNNYHYPGWAVGLGWMIATCSLVPFPIYAIYKLYNTPGTLRERFRVNLQPTEDWGRRFKQLSAEIIVESPPEYLLTKM</sequence>
<feature type="binding site" evidence="6">
    <location>
        <position position="18"/>
    </location>
    <ligand>
        <name>Na(+)</name>
        <dbReference type="ChEBI" id="CHEBI:29101"/>
        <label>1</label>
    </ligand>
</feature>
<dbReference type="Pfam" id="PF00209">
    <property type="entry name" value="SNF"/>
    <property type="match status" value="1"/>
</dbReference>
<comment type="subcellular location">
    <subcellularLocation>
        <location evidence="1">Membrane</location>
        <topology evidence="1">Multi-pass membrane protein</topology>
    </subcellularLocation>
</comment>
<feature type="transmembrane region" description="Helical" evidence="9">
    <location>
        <begin position="84"/>
        <end position="111"/>
    </location>
</feature>
<dbReference type="EMBL" id="OQ971957">
    <property type="protein sequence ID" value="WLN44331.1"/>
    <property type="molecule type" value="mRNA"/>
</dbReference>
<accession>A0AA49X8H9</accession>
<dbReference type="GO" id="GO:0035725">
    <property type="term" value="P:sodium ion transmembrane transport"/>
    <property type="evidence" value="ECO:0007669"/>
    <property type="project" value="TreeGrafter"/>
</dbReference>
<evidence type="ECO:0000256" key="2">
    <source>
        <dbReference type="ARBA" id="ARBA00022448"/>
    </source>
</evidence>